<dbReference type="PANTHER" id="PTHR45339">
    <property type="entry name" value="HYBRID SIGNAL TRANSDUCTION HISTIDINE KINASE J"/>
    <property type="match status" value="1"/>
</dbReference>
<dbReference type="SMART" id="SM00448">
    <property type="entry name" value="REC"/>
    <property type="match status" value="1"/>
</dbReference>
<evidence type="ECO:0000259" key="3">
    <source>
        <dbReference type="PROSITE" id="PS50110"/>
    </source>
</evidence>
<reference evidence="4 5" key="1">
    <citation type="journal article" date="2022" name="Int. J. Syst. Evol. Microbiol.">
        <title>Noviherbaspirillum aridicola sp. nov., isolated from an arid soil in Pakistan.</title>
        <authorList>
            <person name="Khan I.U."/>
            <person name="Saqib M."/>
            <person name="Amin A."/>
            <person name="Hussain F."/>
            <person name="Li L."/>
            <person name="Liu Y.H."/>
            <person name="Fang B.Z."/>
            <person name="Ahmed I."/>
            <person name="Li W.J."/>
        </authorList>
    </citation>
    <scope>NUCLEOTIDE SEQUENCE [LARGE SCALE GENOMIC DNA]</scope>
    <source>
        <strain evidence="4 5">NCCP-691</strain>
    </source>
</reference>
<dbReference type="Pfam" id="PF00072">
    <property type="entry name" value="Response_reg"/>
    <property type="match status" value="1"/>
</dbReference>
<dbReference type="Proteomes" id="UP000887222">
    <property type="component" value="Unassembled WGS sequence"/>
</dbReference>
<dbReference type="PANTHER" id="PTHR45339:SF3">
    <property type="entry name" value="HISTIDINE KINASE"/>
    <property type="match status" value="1"/>
</dbReference>
<accession>A0ABQ4Q379</accession>
<comment type="caution">
    <text evidence="4">The sequence shown here is derived from an EMBL/GenBank/DDBJ whole genome shotgun (WGS) entry which is preliminary data.</text>
</comment>
<dbReference type="Gene3D" id="3.40.50.2300">
    <property type="match status" value="1"/>
</dbReference>
<dbReference type="InterPro" id="IPR011006">
    <property type="entry name" value="CheY-like_superfamily"/>
</dbReference>
<keyword evidence="1 2" id="KW-0597">Phosphoprotein</keyword>
<evidence type="ECO:0000256" key="1">
    <source>
        <dbReference type="ARBA" id="ARBA00022553"/>
    </source>
</evidence>
<protein>
    <submittedName>
        <fullName evidence="4">Response regulator</fullName>
    </submittedName>
</protein>
<proteinExistence type="predicted"/>
<gene>
    <name evidence="4" type="ORF">NCCP691_16600</name>
</gene>
<feature type="domain" description="Response regulatory" evidence="3">
    <location>
        <begin position="3"/>
        <end position="119"/>
    </location>
</feature>
<evidence type="ECO:0000313" key="5">
    <source>
        <dbReference type="Proteomes" id="UP000887222"/>
    </source>
</evidence>
<dbReference type="PROSITE" id="PS50110">
    <property type="entry name" value="RESPONSE_REGULATORY"/>
    <property type="match status" value="1"/>
</dbReference>
<name>A0ABQ4Q379_9BURK</name>
<feature type="modified residue" description="4-aspartylphosphate" evidence="2">
    <location>
        <position position="52"/>
    </location>
</feature>
<dbReference type="EMBL" id="BPMK01000006">
    <property type="protein sequence ID" value="GIZ51646.1"/>
    <property type="molecule type" value="Genomic_DNA"/>
</dbReference>
<evidence type="ECO:0000256" key="2">
    <source>
        <dbReference type="PROSITE-ProRule" id="PRU00169"/>
    </source>
</evidence>
<keyword evidence="5" id="KW-1185">Reference proteome</keyword>
<evidence type="ECO:0000313" key="4">
    <source>
        <dbReference type="EMBL" id="GIZ51646.1"/>
    </source>
</evidence>
<sequence length="129" mass="13785">MARILVVEDTPANMKLMLLILATAGHSALQAATGRDAIAVALAEKPDLILMDVQLPDMDGLSAARELKALAATRHIPIVAVTAMAMRGDRERILAAGCDGYVEKPIDYRKLLDDIARRIQAGGADRTVP</sequence>
<organism evidence="4 5">
    <name type="scientific">Noviherbaspirillum aridicola</name>
    <dbReference type="NCBI Taxonomy" id="2849687"/>
    <lineage>
        <taxon>Bacteria</taxon>
        <taxon>Pseudomonadati</taxon>
        <taxon>Pseudomonadota</taxon>
        <taxon>Betaproteobacteria</taxon>
        <taxon>Burkholderiales</taxon>
        <taxon>Oxalobacteraceae</taxon>
        <taxon>Noviherbaspirillum</taxon>
    </lineage>
</organism>
<dbReference type="InterPro" id="IPR001789">
    <property type="entry name" value="Sig_transdc_resp-reg_receiver"/>
</dbReference>
<dbReference type="SUPFAM" id="SSF52172">
    <property type="entry name" value="CheY-like"/>
    <property type="match status" value="1"/>
</dbReference>